<dbReference type="GO" id="GO:0015679">
    <property type="term" value="P:plasma membrane copper ion transport"/>
    <property type="evidence" value="ECO:0007669"/>
    <property type="project" value="TreeGrafter"/>
</dbReference>
<evidence type="ECO:0000313" key="8">
    <source>
        <dbReference type="Proteomes" id="UP000064967"/>
    </source>
</evidence>
<dbReference type="STRING" id="1391654.AKJ09_03124"/>
<feature type="domain" description="CusB-like beta-barrel" evidence="4">
    <location>
        <begin position="203"/>
        <end position="273"/>
    </location>
</feature>
<evidence type="ECO:0000259" key="4">
    <source>
        <dbReference type="Pfam" id="PF25954"/>
    </source>
</evidence>
<dbReference type="Pfam" id="PF25975">
    <property type="entry name" value="CzcB_C"/>
    <property type="match status" value="1"/>
</dbReference>
<dbReference type="Pfam" id="PF25954">
    <property type="entry name" value="Beta-barrel_RND_2"/>
    <property type="match status" value="1"/>
</dbReference>
<dbReference type="GO" id="GO:0030288">
    <property type="term" value="C:outer membrane-bounded periplasmic space"/>
    <property type="evidence" value="ECO:0007669"/>
    <property type="project" value="TreeGrafter"/>
</dbReference>
<proteinExistence type="inferred from homology"/>
<dbReference type="Pfam" id="PF25973">
    <property type="entry name" value="BSH_CzcB"/>
    <property type="match status" value="1"/>
</dbReference>
<gene>
    <name evidence="7" type="ORF">AKJ09_03124</name>
</gene>
<dbReference type="GO" id="GO:0060003">
    <property type="term" value="P:copper ion export"/>
    <property type="evidence" value="ECO:0007669"/>
    <property type="project" value="TreeGrafter"/>
</dbReference>
<dbReference type="InterPro" id="IPR058792">
    <property type="entry name" value="Beta-barrel_RND_2"/>
</dbReference>
<organism evidence="7 8">
    <name type="scientific">Labilithrix luteola</name>
    <dbReference type="NCBI Taxonomy" id="1391654"/>
    <lineage>
        <taxon>Bacteria</taxon>
        <taxon>Pseudomonadati</taxon>
        <taxon>Myxococcota</taxon>
        <taxon>Polyangia</taxon>
        <taxon>Polyangiales</taxon>
        <taxon>Labilitrichaceae</taxon>
        <taxon>Labilithrix</taxon>
    </lineage>
</organism>
<dbReference type="GO" id="GO:0046914">
    <property type="term" value="F:transition metal ion binding"/>
    <property type="evidence" value="ECO:0007669"/>
    <property type="project" value="TreeGrafter"/>
</dbReference>
<dbReference type="GO" id="GO:0016020">
    <property type="term" value="C:membrane"/>
    <property type="evidence" value="ECO:0007669"/>
    <property type="project" value="InterPro"/>
</dbReference>
<keyword evidence="8" id="KW-1185">Reference proteome</keyword>
<dbReference type="Gene3D" id="2.40.30.170">
    <property type="match status" value="1"/>
</dbReference>
<keyword evidence="2" id="KW-0813">Transport</keyword>
<sequence>MRPDGPKTVKFDPNALERLGIKVEPVGQTTGTLDLEVPGSLEYNLDNYAEVGTLVDGRVTAINVKAGDRVKRGQVLATIVVPSIATAQAEYLAAEASAKIAKENEAREQSLLDKSLTTAREAELAKADATKTEAELAAAKAKLQALGVTRPTGGSNISGAGTLLLTAPLDGEVVRRDAVLGRFLQAKETAFVIADPRDLRASLNVYEADLPYFHIGQEAEILIDAMPGKVFKGKIILVEPQVGKASRSARAYIDVPNPDGLLRPGLFIRASLRLPETAKSGRLLVPAPAVQPIGDDDVVFIEHRPGMFEVRKVNVARRTTQVAEIRDGLSGGERIAVEGAFILRGEVTKQ</sequence>
<dbReference type="InterPro" id="IPR058649">
    <property type="entry name" value="CzcB_C"/>
</dbReference>
<evidence type="ECO:0000259" key="5">
    <source>
        <dbReference type="Pfam" id="PF25973"/>
    </source>
</evidence>
<dbReference type="FunFam" id="2.40.30.170:FF:000010">
    <property type="entry name" value="Efflux RND transporter periplasmic adaptor subunit"/>
    <property type="match status" value="1"/>
</dbReference>
<evidence type="ECO:0000256" key="2">
    <source>
        <dbReference type="ARBA" id="ARBA00022448"/>
    </source>
</evidence>
<evidence type="ECO:0000256" key="1">
    <source>
        <dbReference type="ARBA" id="ARBA00009477"/>
    </source>
</evidence>
<feature type="domain" description="CzcB-like C-terminal circularly permuted SH3-like" evidence="6">
    <location>
        <begin position="284"/>
        <end position="344"/>
    </location>
</feature>
<evidence type="ECO:0000313" key="7">
    <source>
        <dbReference type="EMBL" id="AKU96460.1"/>
    </source>
</evidence>
<reference evidence="7 8" key="1">
    <citation type="submission" date="2015-08" db="EMBL/GenBank/DDBJ databases">
        <authorList>
            <person name="Babu N.S."/>
            <person name="Beckwith C.J."/>
            <person name="Beseler K.G."/>
            <person name="Brison A."/>
            <person name="Carone J.V."/>
            <person name="Caskin T.P."/>
            <person name="Diamond M."/>
            <person name="Durham M.E."/>
            <person name="Foxe J.M."/>
            <person name="Go M."/>
            <person name="Henderson B.A."/>
            <person name="Jones I.B."/>
            <person name="McGettigan J.A."/>
            <person name="Micheletti S.J."/>
            <person name="Nasrallah M.E."/>
            <person name="Ortiz D."/>
            <person name="Piller C.R."/>
            <person name="Privatt S.R."/>
            <person name="Schneider S.L."/>
            <person name="Sharp S."/>
            <person name="Smith T.C."/>
            <person name="Stanton J.D."/>
            <person name="Ullery H.E."/>
            <person name="Wilson R.J."/>
            <person name="Serrano M.G."/>
            <person name="Buck G."/>
            <person name="Lee V."/>
            <person name="Wang Y."/>
            <person name="Carvalho R."/>
            <person name="Voegtly L."/>
            <person name="Shi R."/>
            <person name="Duckworth R."/>
            <person name="Johnson A."/>
            <person name="Loviza R."/>
            <person name="Walstead R."/>
            <person name="Shah Z."/>
            <person name="Kiflezghi M."/>
            <person name="Wade K."/>
            <person name="Ball S.L."/>
            <person name="Bradley K.W."/>
            <person name="Asai D.J."/>
            <person name="Bowman C.A."/>
            <person name="Russell D.A."/>
            <person name="Pope W.H."/>
            <person name="Jacobs-Sera D."/>
            <person name="Hendrix R.W."/>
            <person name="Hatfull G.F."/>
        </authorList>
    </citation>
    <scope>NUCLEOTIDE SEQUENCE [LARGE SCALE GENOMIC DNA]</scope>
    <source>
        <strain evidence="7 8">DSM 27648</strain>
    </source>
</reference>
<dbReference type="PANTHER" id="PTHR30097:SF4">
    <property type="entry name" value="SLR6042 PROTEIN"/>
    <property type="match status" value="1"/>
</dbReference>
<dbReference type="Gene3D" id="2.40.50.100">
    <property type="match status" value="1"/>
</dbReference>
<evidence type="ECO:0000259" key="6">
    <source>
        <dbReference type="Pfam" id="PF25975"/>
    </source>
</evidence>
<feature type="domain" description="CzcB-like barrel-sandwich hybrid" evidence="5">
    <location>
        <begin position="49"/>
        <end position="195"/>
    </location>
</feature>
<dbReference type="Gene3D" id="2.40.420.20">
    <property type="match status" value="1"/>
</dbReference>
<keyword evidence="3" id="KW-0175">Coiled coil</keyword>
<dbReference type="InterPro" id="IPR006143">
    <property type="entry name" value="RND_pump_MFP"/>
</dbReference>
<protein>
    <submittedName>
        <fullName evidence="7">Cobalt/zinc/cadmium efflux RND transporter, membrane fusion protein, CzcB family</fullName>
    </submittedName>
</protein>
<name>A0A0K1PSE3_9BACT</name>
<dbReference type="EMBL" id="CP012333">
    <property type="protein sequence ID" value="AKU96460.1"/>
    <property type="molecule type" value="Genomic_DNA"/>
</dbReference>
<dbReference type="Proteomes" id="UP000064967">
    <property type="component" value="Chromosome"/>
</dbReference>
<dbReference type="SUPFAM" id="SSF111369">
    <property type="entry name" value="HlyD-like secretion proteins"/>
    <property type="match status" value="1"/>
</dbReference>
<dbReference type="PANTHER" id="PTHR30097">
    <property type="entry name" value="CATION EFFLUX SYSTEM PROTEIN CUSB"/>
    <property type="match status" value="1"/>
</dbReference>
<dbReference type="NCBIfam" id="TIGR01730">
    <property type="entry name" value="RND_mfp"/>
    <property type="match status" value="1"/>
</dbReference>
<dbReference type="InterPro" id="IPR051909">
    <property type="entry name" value="MFP_Cation_Efflux"/>
</dbReference>
<accession>A0A0K1PSE3</accession>
<feature type="coiled-coil region" evidence="3">
    <location>
        <begin position="84"/>
        <end position="142"/>
    </location>
</feature>
<evidence type="ECO:0000256" key="3">
    <source>
        <dbReference type="SAM" id="Coils"/>
    </source>
</evidence>
<dbReference type="GO" id="GO:0022857">
    <property type="term" value="F:transmembrane transporter activity"/>
    <property type="evidence" value="ECO:0007669"/>
    <property type="project" value="InterPro"/>
</dbReference>
<dbReference type="Gene3D" id="1.10.287.470">
    <property type="entry name" value="Helix hairpin bin"/>
    <property type="match status" value="1"/>
</dbReference>
<dbReference type="InterPro" id="IPR058647">
    <property type="entry name" value="BSH_CzcB-like"/>
</dbReference>
<dbReference type="KEGG" id="llu:AKJ09_03124"/>
<comment type="similarity">
    <text evidence="1">Belongs to the membrane fusion protein (MFP) (TC 8.A.1) family.</text>
</comment>
<dbReference type="AlphaFoldDB" id="A0A0K1PSE3"/>